<dbReference type="AlphaFoldDB" id="A0A7J6X4L5"/>
<organism evidence="1 2">
    <name type="scientific">Thalictrum thalictroides</name>
    <name type="common">Rue-anemone</name>
    <name type="synonym">Anemone thalictroides</name>
    <dbReference type="NCBI Taxonomy" id="46969"/>
    <lineage>
        <taxon>Eukaryota</taxon>
        <taxon>Viridiplantae</taxon>
        <taxon>Streptophyta</taxon>
        <taxon>Embryophyta</taxon>
        <taxon>Tracheophyta</taxon>
        <taxon>Spermatophyta</taxon>
        <taxon>Magnoliopsida</taxon>
        <taxon>Ranunculales</taxon>
        <taxon>Ranunculaceae</taxon>
        <taxon>Thalictroideae</taxon>
        <taxon>Thalictrum</taxon>
    </lineage>
</organism>
<gene>
    <name evidence="1" type="ORF">FRX31_006405</name>
</gene>
<dbReference type="EMBL" id="JABWDY010005977">
    <property type="protein sequence ID" value="KAF5204007.1"/>
    <property type="molecule type" value="Genomic_DNA"/>
</dbReference>
<comment type="caution">
    <text evidence="1">The sequence shown here is derived from an EMBL/GenBank/DDBJ whole genome shotgun (WGS) entry which is preliminary data.</text>
</comment>
<sequence length="141" mass="15778">MRQTPWCAQPSFPLPAGNLRVRVPLPPFFFVKVASKKVPCLFSLVTPTIATNSSEYLWDVRGCTLSSHSNKPNHLPPPSVVEALNIPLEPFSVMRILPSGEALTFLSNSISFFSATENLHHLSFILPPPKIRRKNNPIYTR</sequence>
<reference evidence="1 2" key="1">
    <citation type="submission" date="2020-06" db="EMBL/GenBank/DDBJ databases">
        <title>Transcriptomic and genomic resources for Thalictrum thalictroides and T. hernandezii: Facilitating candidate gene discovery in an emerging model plant lineage.</title>
        <authorList>
            <person name="Arias T."/>
            <person name="Riano-Pachon D.M."/>
            <person name="Di Stilio V.S."/>
        </authorList>
    </citation>
    <scope>NUCLEOTIDE SEQUENCE [LARGE SCALE GENOMIC DNA]</scope>
    <source>
        <strain evidence="2">cv. WT478/WT964</strain>
        <tissue evidence="1">Leaves</tissue>
    </source>
</reference>
<keyword evidence="2" id="KW-1185">Reference proteome</keyword>
<evidence type="ECO:0000313" key="1">
    <source>
        <dbReference type="EMBL" id="KAF5204007.1"/>
    </source>
</evidence>
<name>A0A7J6X4L5_THATH</name>
<proteinExistence type="predicted"/>
<protein>
    <submittedName>
        <fullName evidence="1">Uncharacterized protein</fullName>
    </submittedName>
</protein>
<evidence type="ECO:0000313" key="2">
    <source>
        <dbReference type="Proteomes" id="UP000554482"/>
    </source>
</evidence>
<accession>A0A7J6X4L5</accession>
<dbReference type="Proteomes" id="UP000554482">
    <property type="component" value="Unassembled WGS sequence"/>
</dbReference>